<feature type="transmembrane region" description="Helical" evidence="10">
    <location>
        <begin position="194"/>
        <end position="214"/>
    </location>
</feature>
<evidence type="ECO:0000256" key="1">
    <source>
        <dbReference type="ARBA" id="ARBA00004651"/>
    </source>
</evidence>
<keyword evidence="9" id="KW-0046">Antibiotic resistance</keyword>
<keyword evidence="5" id="KW-1003">Cell membrane</keyword>
<name>A0A9D9DVS0_9FIRM</name>
<evidence type="ECO:0000313" key="11">
    <source>
        <dbReference type="EMBL" id="MBO8433875.1"/>
    </source>
</evidence>
<dbReference type="InterPro" id="IPR002528">
    <property type="entry name" value="MATE_fam"/>
</dbReference>
<evidence type="ECO:0000256" key="2">
    <source>
        <dbReference type="ARBA" id="ARBA00008417"/>
    </source>
</evidence>
<dbReference type="PIRSF" id="PIRSF006603">
    <property type="entry name" value="DinF"/>
    <property type="match status" value="1"/>
</dbReference>
<feature type="transmembrane region" description="Helical" evidence="10">
    <location>
        <begin position="362"/>
        <end position="382"/>
    </location>
</feature>
<dbReference type="NCBIfam" id="TIGR00797">
    <property type="entry name" value="matE"/>
    <property type="match status" value="1"/>
</dbReference>
<dbReference type="EMBL" id="JADIMX010000021">
    <property type="protein sequence ID" value="MBO8433875.1"/>
    <property type="molecule type" value="Genomic_DNA"/>
</dbReference>
<keyword evidence="7 10" id="KW-1133">Transmembrane helix</keyword>
<evidence type="ECO:0000256" key="4">
    <source>
        <dbReference type="ARBA" id="ARBA00022448"/>
    </source>
</evidence>
<dbReference type="PANTHER" id="PTHR43823">
    <property type="entry name" value="SPORULATION PROTEIN YKVU"/>
    <property type="match status" value="1"/>
</dbReference>
<dbReference type="AlphaFoldDB" id="A0A9D9DVS0"/>
<dbReference type="InterPro" id="IPR048279">
    <property type="entry name" value="MdtK-like"/>
</dbReference>
<comment type="subcellular location">
    <subcellularLocation>
        <location evidence="1">Cell membrane</location>
        <topology evidence="1">Multi-pass membrane protein</topology>
    </subcellularLocation>
</comment>
<comment type="caution">
    <text evidence="11">The sequence shown here is derived from an EMBL/GenBank/DDBJ whole genome shotgun (WGS) entry which is preliminary data.</text>
</comment>
<feature type="transmembrane region" description="Helical" evidence="10">
    <location>
        <begin position="138"/>
        <end position="155"/>
    </location>
</feature>
<dbReference type="InterPro" id="IPR045070">
    <property type="entry name" value="MATE_MepA-like"/>
</dbReference>
<dbReference type="PANTHER" id="PTHR43823:SF3">
    <property type="entry name" value="MULTIDRUG EXPORT PROTEIN MEPA"/>
    <property type="match status" value="1"/>
</dbReference>
<keyword evidence="8 10" id="KW-0472">Membrane</keyword>
<dbReference type="Pfam" id="PF01554">
    <property type="entry name" value="MatE"/>
    <property type="match status" value="2"/>
</dbReference>
<dbReference type="GO" id="GO:0042910">
    <property type="term" value="F:xenobiotic transmembrane transporter activity"/>
    <property type="evidence" value="ECO:0007669"/>
    <property type="project" value="InterPro"/>
</dbReference>
<evidence type="ECO:0000256" key="9">
    <source>
        <dbReference type="ARBA" id="ARBA00023251"/>
    </source>
</evidence>
<gene>
    <name evidence="11" type="ORF">IAC55_00955</name>
</gene>
<evidence type="ECO:0000256" key="7">
    <source>
        <dbReference type="ARBA" id="ARBA00022989"/>
    </source>
</evidence>
<reference evidence="11" key="2">
    <citation type="journal article" date="2021" name="PeerJ">
        <title>Extensive microbial diversity within the chicken gut microbiome revealed by metagenomics and culture.</title>
        <authorList>
            <person name="Gilroy R."/>
            <person name="Ravi A."/>
            <person name="Getino M."/>
            <person name="Pursley I."/>
            <person name="Horton D.L."/>
            <person name="Alikhan N.F."/>
            <person name="Baker D."/>
            <person name="Gharbi K."/>
            <person name="Hall N."/>
            <person name="Watson M."/>
            <person name="Adriaenssens E.M."/>
            <person name="Foster-Nyarko E."/>
            <person name="Jarju S."/>
            <person name="Secka A."/>
            <person name="Antonio M."/>
            <person name="Oren A."/>
            <person name="Chaudhuri R.R."/>
            <person name="La Ragione R."/>
            <person name="Hildebrand F."/>
            <person name="Pallen M.J."/>
        </authorList>
    </citation>
    <scope>NUCLEOTIDE SEQUENCE</scope>
    <source>
        <strain evidence="11">F6-4510</strain>
    </source>
</reference>
<evidence type="ECO:0000313" key="12">
    <source>
        <dbReference type="Proteomes" id="UP000823611"/>
    </source>
</evidence>
<feature type="transmembrane region" description="Helical" evidence="10">
    <location>
        <begin position="427"/>
        <end position="444"/>
    </location>
</feature>
<keyword evidence="4" id="KW-0813">Transport</keyword>
<reference evidence="11" key="1">
    <citation type="submission" date="2020-10" db="EMBL/GenBank/DDBJ databases">
        <authorList>
            <person name="Gilroy R."/>
        </authorList>
    </citation>
    <scope>NUCLEOTIDE SEQUENCE</scope>
    <source>
        <strain evidence="11">F6-4510</strain>
    </source>
</reference>
<sequence length="456" mass="49690">MTQEDKITYLTTEPIPPLICHMAIPTIISMLVTNFYNMADTFFVGRINTQATAAVGVVFSIMALIQAVGFFFGHGSGNYISKKLGARKYEDASKMASVGFFSAFFVGILICVVGLIFLTPISMMLGSTPTILPYTEDYLSIILIGTPFILSSFVLNNQLRYQGSASYAMAGIVTGAVINIALDPILIYGFNMGISGAAVATTLSQIVSFILLLFGCQKGNNIRISFKDFKPSFYYYKEIFKGGLPSLCRQGLASVSQIALNFSAGIYGGLMADSAIAGMSVVSRVTMFANSTLIGFGQGFQPVCGMNYGAKKYHRVREAFWFCVKYAFIFLIFVSIFGVVFSTPIITIFRKDDIDVINIGSFALKMQSSVFFLNAWIVMSNMMLQSLGKSAKASIVAASRQGLFFLPLIFILPKLFGLTGVQICQPIADIFTVIVAIPLTLGVLRELKALDNNEKI</sequence>
<dbReference type="GO" id="GO:0005886">
    <property type="term" value="C:plasma membrane"/>
    <property type="evidence" value="ECO:0007669"/>
    <property type="project" value="UniProtKB-SubCell"/>
</dbReference>
<comment type="similarity">
    <text evidence="2">Belongs to the multi antimicrobial extrusion (MATE) (TC 2.A.66.1) family. MepA subfamily.</text>
</comment>
<evidence type="ECO:0000256" key="10">
    <source>
        <dbReference type="SAM" id="Phobius"/>
    </source>
</evidence>
<dbReference type="GO" id="GO:0046677">
    <property type="term" value="P:response to antibiotic"/>
    <property type="evidence" value="ECO:0007669"/>
    <property type="project" value="UniProtKB-KW"/>
</dbReference>
<dbReference type="InterPro" id="IPR051327">
    <property type="entry name" value="MATE_MepA_subfamily"/>
</dbReference>
<feature type="transmembrane region" description="Helical" evidence="10">
    <location>
        <begin position="167"/>
        <end position="188"/>
    </location>
</feature>
<protein>
    <recommendedName>
        <fullName evidence="3">Multidrug export protein MepA</fullName>
    </recommendedName>
</protein>
<organism evidence="11 12">
    <name type="scientific">Candidatus Fimicola merdigallinarum</name>
    <dbReference type="NCBI Taxonomy" id="2840819"/>
    <lineage>
        <taxon>Bacteria</taxon>
        <taxon>Bacillati</taxon>
        <taxon>Bacillota</taxon>
        <taxon>Clostridia</taxon>
        <taxon>Lachnospirales</taxon>
        <taxon>Lachnospiraceae</taxon>
        <taxon>Lachnospiraceae incertae sedis</taxon>
        <taxon>Candidatus Fimicola</taxon>
    </lineage>
</organism>
<proteinExistence type="inferred from homology"/>
<evidence type="ECO:0000256" key="6">
    <source>
        <dbReference type="ARBA" id="ARBA00022692"/>
    </source>
</evidence>
<keyword evidence="6 10" id="KW-0812">Transmembrane</keyword>
<evidence type="ECO:0000256" key="5">
    <source>
        <dbReference type="ARBA" id="ARBA00022475"/>
    </source>
</evidence>
<dbReference type="Proteomes" id="UP000823611">
    <property type="component" value="Unassembled WGS sequence"/>
</dbReference>
<evidence type="ECO:0000256" key="3">
    <source>
        <dbReference type="ARBA" id="ARBA00022106"/>
    </source>
</evidence>
<dbReference type="CDD" id="cd13143">
    <property type="entry name" value="MATE_MepA_like"/>
    <property type="match status" value="1"/>
</dbReference>
<evidence type="ECO:0000256" key="8">
    <source>
        <dbReference type="ARBA" id="ARBA00023136"/>
    </source>
</evidence>
<dbReference type="GO" id="GO:0015297">
    <property type="term" value="F:antiporter activity"/>
    <property type="evidence" value="ECO:0007669"/>
    <property type="project" value="InterPro"/>
</dbReference>
<feature type="transmembrane region" description="Helical" evidence="10">
    <location>
        <begin position="319"/>
        <end position="342"/>
    </location>
</feature>
<accession>A0A9D9DVS0</accession>
<feature type="transmembrane region" description="Helical" evidence="10">
    <location>
        <begin position="51"/>
        <end position="74"/>
    </location>
</feature>
<feature type="transmembrane region" description="Helical" evidence="10">
    <location>
        <begin position="18"/>
        <end position="39"/>
    </location>
</feature>
<feature type="transmembrane region" description="Helical" evidence="10">
    <location>
        <begin position="95"/>
        <end position="118"/>
    </location>
</feature>